<dbReference type="PANTHER" id="PTHR16276">
    <property type="entry name" value="PENTATRICOPEPTIDE REPEAT DOMAIN-CONTAINING PROTEIN 3"/>
    <property type="match status" value="1"/>
</dbReference>
<evidence type="ECO:0000256" key="4">
    <source>
        <dbReference type="ARBA" id="ARBA00023128"/>
    </source>
</evidence>
<dbReference type="GO" id="GO:0032543">
    <property type="term" value="P:mitochondrial translation"/>
    <property type="evidence" value="ECO:0007669"/>
    <property type="project" value="InterPro"/>
</dbReference>
<feature type="region of interest" description="Disordered" evidence="5">
    <location>
        <begin position="238"/>
        <end position="294"/>
    </location>
</feature>
<evidence type="ECO:0000256" key="1">
    <source>
        <dbReference type="ARBA" id="ARBA00004173"/>
    </source>
</evidence>
<evidence type="ECO:0000256" key="2">
    <source>
        <dbReference type="ARBA" id="ARBA00022737"/>
    </source>
</evidence>
<dbReference type="Proteomes" id="UP000887574">
    <property type="component" value="Unplaced"/>
</dbReference>
<dbReference type="GO" id="GO:0005739">
    <property type="term" value="C:mitochondrion"/>
    <property type="evidence" value="ECO:0007669"/>
    <property type="project" value="UniProtKB-SubCell"/>
</dbReference>
<dbReference type="PANTHER" id="PTHR16276:SF1">
    <property type="entry name" value="SMALL RIBOSOMAL SUBUNIT PROTEIN MS39"/>
    <property type="match status" value="1"/>
</dbReference>
<dbReference type="AlphaFoldDB" id="A0A915E242"/>
<protein>
    <submittedName>
        <fullName evidence="7">Uncharacterized protein</fullName>
    </submittedName>
</protein>
<evidence type="ECO:0000313" key="7">
    <source>
        <dbReference type="WBParaSite" id="jg26134"/>
    </source>
</evidence>
<keyword evidence="3" id="KW-0809">Transit peptide</keyword>
<evidence type="ECO:0000256" key="5">
    <source>
        <dbReference type="SAM" id="MobiDB-lite"/>
    </source>
</evidence>
<sequence length="294" mass="34154">MRKLSKYLKRVGRLMGINAADYSYASGFTKSRLCQISPNRSLLVFCLQSVLDYDRRVQMSYMKSSLLQKISLVRVKCMKQYSVFALPFKIPEPIERSPTDLLKELARKVREDPTAPRYGIHDDPVFISEFGVRQEKHFLTREYGKLAARKLVEEWPTLFMFDRDQPRLPAFRPMKPVDASIIKADQKNLIKLISEKQVEQAAKLYERMCEMNKPISKEVQLDLFRLLAYYNAQKVPLHEQKERPAARASYHKQKQKRQEVGNSGSTLRRAGKNGRSLFHHDLSSLEPKITESNA</sequence>
<dbReference type="InterPro" id="IPR055063">
    <property type="entry name" value="Rib_mS39_PPR"/>
</dbReference>
<keyword evidence="6" id="KW-1185">Reference proteome</keyword>
<reference evidence="7" key="1">
    <citation type="submission" date="2022-11" db="UniProtKB">
        <authorList>
            <consortium name="WormBaseParasite"/>
        </authorList>
    </citation>
    <scope>IDENTIFICATION</scope>
</reference>
<dbReference type="GO" id="GO:0019843">
    <property type="term" value="F:rRNA binding"/>
    <property type="evidence" value="ECO:0007669"/>
    <property type="project" value="InterPro"/>
</dbReference>
<dbReference type="InterPro" id="IPR037387">
    <property type="entry name" value="PTCD3"/>
</dbReference>
<dbReference type="WBParaSite" id="jg26134">
    <property type="protein sequence ID" value="jg26134"/>
    <property type="gene ID" value="jg26134"/>
</dbReference>
<accession>A0A915E242</accession>
<organism evidence="6 7">
    <name type="scientific">Ditylenchus dipsaci</name>
    <dbReference type="NCBI Taxonomy" id="166011"/>
    <lineage>
        <taxon>Eukaryota</taxon>
        <taxon>Metazoa</taxon>
        <taxon>Ecdysozoa</taxon>
        <taxon>Nematoda</taxon>
        <taxon>Chromadorea</taxon>
        <taxon>Rhabditida</taxon>
        <taxon>Tylenchina</taxon>
        <taxon>Tylenchomorpha</taxon>
        <taxon>Sphaerularioidea</taxon>
        <taxon>Anguinidae</taxon>
        <taxon>Anguininae</taxon>
        <taxon>Ditylenchus</taxon>
    </lineage>
</organism>
<comment type="subcellular location">
    <subcellularLocation>
        <location evidence="1">Mitochondrion</location>
    </subcellularLocation>
</comment>
<dbReference type="Pfam" id="PF22330">
    <property type="entry name" value="Rib_mS39_PPR"/>
    <property type="match status" value="1"/>
</dbReference>
<evidence type="ECO:0000256" key="3">
    <source>
        <dbReference type="ARBA" id="ARBA00022946"/>
    </source>
</evidence>
<evidence type="ECO:0000313" key="6">
    <source>
        <dbReference type="Proteomes" id="UP000887574"/>
    </source>
</evidence>
<proteinExistence type="predicted"/>
<keyword evidence="2" id="KW-0677">Repeat</keyword>
<keyword evidence="4" id="KW-0496">Mitochondrion</keyword>
<name>A0A915E242_9BILA</name>
<dbReference type="GO" id="GO:0043024">
    <property type="term" value="F:ribosomal small subunit binding"/>
    <property type="evidence" value="ECO:0007669"/>
    <property type="project" value="InterPro"/>
</dbReference>